<accession>A0A915J7X7</accession>
<dbReference type="WBParaSite" id="nRc.2.0.1.t22574-RA">
    <property type="protein sequence ID" value="nRc.2.0.1.t22574-RA"/>
    <property type="gene ID" value="nRc.2.0.1.g22574"/>
</dbReference>
<dbReference type="Gene3D" id="1.20.1070.10">
    <property type="entry name" value="Rhodopsin 7-helix transmembrane proteins"/>
    <property type="match status" value="1"/>
</dbReference>
<feature type="transmembrane region" description="Helical" evidence="1">
    <location>
        <begin position="133"/>
        <end position="152"/>
    </location>
</feature>
<name>A0A915J7X7_ROMCU</name>
<sequence>MRMMFVDKVQPPLLFLTNFFTVLCNGFLLVYYSKLKKNDSNTDRKSPKIHQLQIILISVDLAYGAASILSSILLHFLPFSTKTTFVCIFIPWPTLYLTVASLFVRLLFNLERIVACGKPVFYKNFRVKRGSQPIYCTVCLGPPLFFSLWAFYGADYQHLPATCSPVVARAPALRPMLSYYICATGAAVVSSVALLMFILKKNRKKISTTDVDRDSGNVDRRITPKNRERVATKLAVSLTIVGVAMDVVPNVALTVLSKLSLVDNDAFGKMVQLLFSLSLCGNLLVFVRCDRSMRKKLKDHLVSFC</sequence>
<feature type="transmembrane region" description="Helical" evidence="1">
    <location>
        <begin position="230"/>
        <end position="251"/>
    </location>
</feature>
<dbReference type="Pfam" id="PF10320">
    <property type="entry name" value="7TM_GPCR_Srsx"/>
    <property type="match status" value="1"/>
</dbReference>
<keyword evidence="1" id="KW-0472">Membrane</keyword>
<reference evidence="3" key="1">
    <citation type="submission" date="2022-11" db="UniProtKB">
        <authorList>
            <consortium name="WormBaseParasite"/>
        </authorList>
    </citation>
    <scope>IDENTIFICATION</scope>
</reference>
<protein>
    <submittedName>
        <fullName evidence="3">G-protein coupled receptors family 1 profile domain-containing protein</fullName>
    </submittedName>
</protein>
<feature type="transmembrane region" description="Helical" evidence="1">
    <location>
        <begin position="12"/>
        <end position="33"/>
    </location>
</feature>
<keyword evidence="1" id="KW-0812">Transmembrane</keyword>
<keyword evidence="2" id="KW-1185">Reference proteome</keyword>
<keyword evidence="1" id="KW-1133">Transmembrane helix</keyword>
<dbReference type="AlphaFoldDB" id="A0A915J7X7"/>
<feature type="transmembrane region" description="Helical" evidence="1">
    <location>
        <begin position="177"/>
        <end position="199"/>
    </location>
</feature>
<evidence type="ECO:0000313" key="2">
    <source>
        <dbReference type="Proteomes" id="UP000887565"/>
    </source>
</evidence>
<dbReference type="SUPFAM" id="SSF81321">
    <property type="entry name" value="Family A G protein-coupled receptor-like"/>
    <property type="match status" value="1"/>
</dbReference>
<evidence type="ECO:0000313" key="3">
    <source>
        <dbReference type="WBParaSite" id="nRc.2.0.1.t22574-RA"/>
    </source>
</evidence>
<proteinExistence type="predicted"/>
<dbReference type="Proteomes" id="UP000887565">
    <property type="component" value="Unplaced"/>
</dbReference>
<feature type="transmembrane region" description="Helical" evidence="1">
    <location>
        <begin position="83"/>
        <end position="108"/>
    </location>
</feature>
<feature type="transmembrane region" description="Helical" evidence="1">
    <location>
        <begin position="54"/>
        <end position="77"/>
    </location>
</feature>
<evidence type="ECO:0000256" key="1">
    <source>
        <dbReference type="SAM" id="Phobius"/>
    </source>
</evidence>
<feature type="transmembrane region" description="Helical" evidence="1">
    <location>
        <begin position="271"/>
        <end position="289"/>
    </location>
</feature>
<dbReference type="InterPro" id="IPR019424">
    <property type="entry name" value="7TM_GPCR_Srsx"/>
</dbReference>
<organism evidence="2 3">
    <name type="scientific">Romanomermis culicivorax</name>
    <name type="common">Nematode worm</name>
    <dbReference type="NCBI Taxonomy" id="13658"/>
    <lineage>
        <taxon>Eukaryota</taxon>
        <taxon>Metazoa</taxon>
        <taxon>Ecdysozoa</taxon>
        <taxon>Nematoda</taxon>
        <taxon>Enoplea</taxon>
        <taxon>Dorylaimia</taxon>
        <taxon>Mermithida</taxon>
        <taxon>Mermithoidea</taxon>
        <taxon>Mermithidae</taxon>
        <taxon>Romanomermis</taxon>
    </lineage>
</organism>